<organism evidence="4 6">
    <name type="scientific">Sphingosinicella microcystinivorans</name>
    <dbReference type="NCBI Taxonomy" id="335406"/>
    <lineage>
        <taxon>Bacteria</taxon>
        <taxon>Pseudomonadati</taxon>
        <taxon>Pseudomonadota</taxon>
        <taxon>Alphaproteobacteria</taxon>
        <taxon>Sphingomonadales</taxon>
        <taxon>Sphingosinicellaceae</taxon>
        <taxon>Sphingosinicella</taxon>
    </lineage>
</organism>
<dbReference type="GO" id="GO:0008239">
    <property type="term" value="F:dipeptidyl-peptidase activity"/>
    <property type="evidence" value="ECO:0007669"/>
    <property type="project" value="InterPro"/>
</dbReference>
<feature type="signal peptide" evidence="2">
    <location>
        <begin position="1"/>
        <end position="27"/>
    </location>
</feature>
<feature type="domain" description="Xaa-Pro dipeptidyl-peptidase C-terminal" evidence="3">
    <location>
        <begin position="357"/>
        <end position="599"/>
    </location>
</feature>
<dbReference type="SUPFAM" id="SSF49785">
    <property type="entry name" value="Galactose-binding domain-like"/>
    <property type="match status" value="1"/>
</dbReference>
<accession>A0AAD1FZB6</accession>
<evidence type="ECO:0000313" key="4">
    <source>
        <dbReference type="EMBL" id="BBE32380.1"/>
    </source>
</evidence>
<protein>
    <submittedName>
        <fullName evidence="4">Serine esterase</fullName>
    </submittedName>
</protein>
<keyword evidence="7" id="KW-1185">Reference proteome</keyword>
<reference evidence="4 6" key="1">
    <citation type="submission" date="2018-06" db="EMBL/GenBank/DDBJ databases">
        <title>Complete Genome Sequence of the Microcystin-Degrading Bacterium Sphingosinicella microcystinivorans Strain B-9.</title>
        <authorList>
            <person name="Jin H."/>
            <person name="Nishizawa T."/>
            <person name="Guo Y."/>
            <person name="Nishizawa A."/>
            <person name="Park H."/>
            <person name="Kato H."/>
            <person name="Tsuji K."/>
            <person name="Harada K."/>
        </authorList>
    </citation>
    <scope>NUCLEOTIDE SEQUENCE [LARGE SCALE GENOMIC DNA]</scope>
    <source>
        <strain evidence="4 6">B9</strain>
    </source>
</reference>
<dbReference type="NCBIfam" id="TIGR00976">
    <property type="entry name" value="CocE_NonD"/>
    <property type="match status" value="1"/>
</dbReference>
<keyword evidence="1" id="KW-0378">Hydrolase</keyword>
<dbReference type="KEGG" id="smic:SmB9_00380"/>
<proteinExistence type="predicted"/>
<dbReference type="InterPro" id="IPR013736">
    <property type="entry name" value="Xaa-Pro_dipept_C"/>
</dbReference>
<dbReference type="EMBL" id="AP018711">
    <property type="protein sequence ID" value="BBE32380.1"/>
    <property type="molecule type" value="Genomic_DNA"/>
</dbReference>
<evidence type="ECO:0000313" key="7">
    <source>
        <dbReference type="Proteomes" id="UP000276029"/>
    </source>
</evidence>
<dbReference type="Gene3D" id="3.40.50.1820">
    <property type="entry name" value="alpha/beta hydrolase"/>
    <property type="match status" value="1"/>
</dbReference>
<evidence type="ECO:0000256" key="2">
    <source>
        <dbReference type="SAM" id="SignalP"/>
    </source>
</evidence>
<reference evidence="5 7" key="2">
    <citation type="submission" date="2018-10" db="EMBL/GenBank/DDBJ databases">
        <title>Genomic Encyclopedia of Type Strains, Phase IV (KMG-IV): sequencing the most valuable type-strain genomes for metagenomic binning, comparative biology and taxonomic classification.</title>
        <authorList>
            <person name="Goeker M."/>
        </authorList>
    </citation>
    <scope>NUCLEOTIDE SEQUENCE [LARGE SCALE GENOMIC DNA]</scope>
    <source>
        <strain evidence="5 7">DSM 19791</strain>
    </source>
</reference>
<dbReference type="Gene3D" id="2.60.120.260">
    <property type="entry name" value="Galactose-binding domain-like"/>
    <property type="match status" value="1"/>
</dbReference>
<dbReference type="InterPro" id="IPR008979">
    <property type="entry name" value="Galactose-bd-like_sf"/>
</dbReference>
<sequence>MKIQIFRDFTITLLVSCAALFAGVAAASEGSAKRHSDQSYYLAMHDGVSLAISLYFPKSWQTGAKVPAVLMQTRYGRAGLGTWVRTQRWLDDGYVVVALDTRGSTASFGQRLTELSPQEIADVDEIVRHVKSQPWSSGQVFVAGQSYAADTADLATSRPAADLLGGVIHESEFDIYAHLMAPGGVINRGFLTEWGKITRGMDLGRGGFDPDAPPRNCLVQVNDCAALYPILQPVDNDKDYARLRAALAGKNRWLSEDLLNITFRDDKGHNGYGLFDISPVAQLDGLRQAKVPVQYWGSWIDGGTAESVLARFRTLPQVPMEVWITANDHSNFRNADPFFPDVTEPKPALSDQLDLQTRFVRERLAGKKIARQIHYYVLGAGEFRTTSVWPVPDAQPWKLHLAADGSLAEQAGAAGRVIHDVDLTVGTGPRTRWSTQNGTPPAYGDRQEIDRRLLTFDSAPVDKATEIVGTPVVSLVLSTRSDDPAVFAYLEDVAPDGRVTYVTEGMFRAIHRRPADRSSLPYDQGPAAHSFKREDAELVHPGETMTLEFPLMPVAALIRPGHRLRLAIAGADKDWFTIYSNGGSERFDVSIGEGGSHVILPARPWR</sequence>
<dbReference type="Proteomes" id="UP000275727">
    <property type="component" value="Chromosome"/>
</dbReference>
<dbReference type="SUPFAM" id="SSF53474">
    <property type="entry name" value="alpha/beta-Hydrolases"/>
    <property type="match status" value="1"/>
</dbReference>
<evidence type="ECO:0000256" key="1">
    <source>
        <dbReference type="ARBA" id="ARBA00022801"/>
    </source>
</evidence>
<dbReference type="InterPro" id="IPR005674">
    <property type="entry name" value="CocE/Ser_esterase"/>
</dbReference>
<dbReference type="InterPro" id="IPR029058">
    <property type="entry name" value="AB_hydrolase_fold"/>
</dbReference>
<gene>
    <name evidence="5" type="ORF">DFR51_0022</name>
    <name evidence="4" type="ORF">SmB9_00380</name>
</gene>
<dbReference type="EMBL" id="RBWX01000002">
    <property type="protein sequence ID" value="RKS94268.1"/>
    <property type="molecule type" value="Genomic_DNA"/>
</dbReference>
<name>A0AAD1FZB6_SPHMI</name>
<dbReference type="SMART" id="SM00939">
    <property type="entry name" value="PepX_C"/>
    <property type="match status" value="1"/>
</dbReference>
<dbReference type="Gene3D" id="1.10.3020.10">
    <property type="entry name" value="alpha-amino acid ester hydrolase ( Helical cap domain)"/>
    <property type="match status" value="1"/>
</dbReference>
<dbReference type="InterPro" id="IPR000383">
    <property type="entry name" value="Xaa-Pro-like_dom"/>
</dbReference>
<dbReference type="AlphaFoldDB" id="A0AAD1FZB6"/>
<dbReference type="Pfam" id="PF02129">
    <property type="entry name" value="Peptidase_S15"/>
    <property type="match status" value="1"/>
</dbReference>
<dbReference type="Pfam" id="PF08530">
    <property type="entry name" value="PepX_C"/>
    <property type="match status" value="1"/>
</dbReference>
<evidence type="ECO:0000259" key="3">
    <source>
        <dbReference type="SMART" id="SM00939"/>
    </source>
</evidence>
<evidence type="ECO:0000313" key="6">
    <source>
        <dbReference type="Proteomes" id="UP000275727"/>
    </source>
</evidence>
<keyword evidence="2" id="KW-0732">Signal</keyword>
<evidence type="ECO:0000313" key="5">
    <source>
        <dbReference type="EMBL" id="RKS94268.1"/>
    </source>
</evidence>
<feature type="chain" id="PRO_5042073683" evidence="2">
    <location>
        <begin position="28"/>
        <end position="606"/>
    </location>
</feature>
<dbReference type="Proteomes" id="UP000276029">
    <property type="component" value="Unassembled WGS sequence"/>
</dbReference>
<dbReference type="RefSeq" id="WP_170151728.1">
    <property type="nucleotide sequence ID" value="NZ_RBWX01000002.1"/>
</dbReference>